<evidence type="ECO:0000256" key="6">
    <source>
        <dbReference type="ARBA" id="ARBA00022967"/>
    </source>
</evidence>
<comment type="caution">
    <text evidence="11">The sequence shown here is derived from an EMBL/GenBank/DDBJ whole genome shotgun (WGS) entry which is preliminary data.</text>
</comment>
<evidence type="ECO:0000256" key="9">
    <source>
        <dbReference type="RuleBase" id="RU365104"/>
    </source>
</evidence>
<reference evidence="11" key="1">
    <citation type="submission" date="2020-10" db="EMBL/GenBank/DDBJ databases">
        <authorList>
            <person name="Gilroy R."/>
        </authorList>
    </citation>
    <scope>NUCLEOTIDE SEQUENCE</scope>
    <source>
        <strain evidence="11">4920</strain>
    </source>
</reference>
<dbReference type="GO" id="GO:0043190">
    <property type="term" value="C:ATP-binding cassette (ABC) transporter complex"/>
    <property type="evidence" value="ECO:0007669"/>
    <property type="project" value="TreeGrafter"/>
</dbReference>
<keyword evidence="7 9" id="KW-0472">Membrane</keyword>
<dbReference type="EC" id="7.-.-.-" evidence="9"/>
<dbReference type="InterPro" id="IPR017871">
    <property type="entry name" value="ABC_transporter-like_CS"/>
</dbReference>
<dbReference type="InterPro" id="IPR003593">
    <property type="entry name" value="AAA+_ATPase"/>
</dbReference>
<comment type="function">
    <text evidence="9">ATP-binding (A) component of a common energy-coupling factor (ECF) ABC-transporter complex.</text>
</comment>
<dbReference type="PANTHER" id="PTHR43553">
    <property type="entry name" value="HEAVY METAL TRANSPORTER"/>
    <property type="match status" value="1"/>
</dbReference>
<comment type="subunit">
    <text evidence="9">Forms a stable energy-coupling factor (ECF) transporter complex composed of 2 membrane-embedded substrate-binding proteins (S component), 2 ATP-binding proteins (A component) and 2 transmembrane proteins (T component).</text>
</comment>
<evidence type="ECO:0000256" key="3">
    <source>
        <dbReference type="ARBA" id="ARBA00022475"/>
    </source>
</evidence>
<evidence type="ECO:0000313" key="11">
    <source>
        <dbReference type="EMBL" id="HIV02739.1"/>
    </source>
</evidence>
<dbReference type="GO" id="GO:0006824">
    <property type="term" value="P:cobalt ion transport"/>
    <property type="evidence" value="ECO:0007669"/>
    <property type="project" value="InterPro"/>
</dbReference>
<feature type="domain" description="ABC transporter" evidence="10">
    <location>
        <begin position="11"/>
        <end position="251"/>
    </location>
</feature>
<evidence type="ECO:0000256" key="4">
    <source>
        <dbReference type="ARBA" id="ARBA00022741"/>
    </source>
</evidence>
<keyword evidence="4 9" id="KW-0547">Nucleotide-binding</keyword>
<evidence type="ECO:0000313" key="12">
    <source>
        <dbReference type="Proteomes" id="UP000886743"/>
    </source>
</evidence>
<dbReference type="NCBIfam" id="TIGR01166">
    <property type="entry name" value="cbiO"/>
    <property type="match status" value="1"/>
</dbReference>
<dbReference type="InterPro" id="IPR015856">
    <property type="entry name" value="ABC_transpr_CbiO/EcfA_su"/>
</dbReference>
<dbReference type="InterPro" id="IPR030946">
    <property type="entry name" value="EcfA2"/>
</dbReference>
<reference evidence="11" key="2">
    <citation type="journal article" date="2021" name="PeerJ">
        <title>Extensive microbial diversity within the chicken gut microbiome revealed by metagenomics and culture.</title>
        <authorList>
            <person name="Gilroy R."/>
            <person name="Ravi A."/>
            <person name="Getino M."/>
            <person name="Pursley I."/>
            <person name="Horton D.L."/>
            <person name="Alikhan N.F."/>
            <person name="Baker D."/>
            <person name="Gharbi K."/>
            <person name="Hall N."/>
            <person name="Watson M."/>
            <person name="Adriaenssens E.M."/>
            <person name="Foster-Nyarko E."/>
            <person name="Jarju S."/>
            <person name="Secka A."/>
            <person name="Antonio M."/>
            <person name="Oren A."/>
            <person name="Chaudhuri R.R."/>
            <person name="La Ragione R."/>
            <person name="Hildebrand F."/>
            <person name="Pallen M.J."/>
        </authorList>
    </citation>
    <scope>NUCLEOTIDE SEQUENCE</scope>
    <source>
        <strain evidence="11">4920</strain>
    </source>
</reference>
<dbReference type="InterPro" id="IPR050095">
    <property type="entry name" value="ECF_ABC_transporter_ATP-bd"/>
</dbReference>
<proteinExistence type="inferred from homology"/>
<dbReference type="InterPro" id="IPR027417">
    <property type="entry name" value="P-loop_NTPase"/>
</dbReference>
<dbReference type="CDD" id="cd03225">
    <property type="entry name" value="ABC_cobalt_CbiO_domain1"/>
    <property type="match status" value="1"/>
</dbReference>
<evidence type="ECO:0000256" key="5">
    <source>
        <dbReference type="ARBA" id="ARBA00022840"/>
    </source>
</evidence>
<evidence type="ECO:0000256" key="8">
    <source>
        <dbReference type="ARBA" id="ARBA00025157"/>
    </source>
</evidence>
<dbReference type="GO" id="GO:0005524">
    <property type="term" value="F:ATP binding"/>
    <property type="evidence" value="ECO:0007669"/>
    <property type="project" value="UniProtKB-UniRule"/>
</dbReference>
<dbReference type="NCBIfam" id="TIGR04521">
    <property type="entry name" value="ECF_ATPase_2"/>
    <property type="match status" value="1"/>
</dbReference>
<evidence type="ECO:0000256" key="2">
    <source>
        <dbReference type="ARBA" id="ARBA00022448"/>
    </source>
</evidence>
<keyword evidence="5 9" id="KW-0067">ATP-binding</keyword>
<dbReference type="Pfam" id="PF00005">
    <property type="entry name" value="ABC_tran"/>
    <property type="match status" value="1"/>
</dbReference>
<dbReference type="GO" id="GO:0016887">
    <property type="term" value="F:ATP hydrolysis activity"/>
    <property type="evidence" value="ECO:0007669"/>
    <property type="project" value="InterPro"/>
</dbReference>
<gene>
    <name evidence="11" type="ORF">IAC74_04130</name>
</gene>
<dbReference type="NCBIfam" id="NF010158">
    <property type="entry name" value="PRK13637.1"/>
    <property type="match status" value="1"/>
</dbReference>
<dbReference type="SUPFAM" id="SSF52540">
    <property type="entry name" value="P-loop containing nucleoside triphosphate hydrolases"/>
    <property type="match status" value="1"/>
</dbReference>
<keyword evidence="3 9" id="KW-1003">Cell membrane</keyword>
<comment type="subcellular location">
    <subcellularLocation>
        <location evidence="1 9">Cell membrane</location>
        <topology evidence="1 9">Peripheral membrane protein</topology>
    </subcellularLocation>
</comment>
<dbReference type="PROSITE" id="PS00211">
    <property type="entry name" value="ABC_TRANSPORTER_1"/>
    <property type="match status" value="1"/>
</dbReference>
<dbReference type="GO" id="GO:0042626">
    <property type="term" value="F:ATPase-coupled transmembrane transporter activity"/>
    <property type="evidence" value="ECO:0007669"/>
    <property type="project" value="TreeGrafter"/>
</dbReference>
<dbReference type="InterPro" id="IPR003439">
    <property type="entry name" value="ABC_transporter-like_ATP-bd"/>
</dbReference>
<comment type="similarity">
    <text evidence="9">Belongs to the ABC transporter superfamily. Energy-coupling factor EcfA family.</text>
</comment>
<evidence type="ECO:0000256" key="7">
    <source>
        <dbReference type="ARBA" id="ARBA00023136"/>
    </source>
</evidence>
<dbReference type="EMBL" id="DVOF01000121">
    <property type="protein sequence ID" value="HIV02739.1"/>
    <property type="molecule type" value="Genomic_DNA"/>
</dbReference>
<sequence length="292" mass="31837">MCRGDNEAVMIVCEHVCHTYQAGSPFEKKALDDINLTITAGELVAIIGHTGSGKSTLIQHFNALLKPTSGRVLIDGLDTSTPKQDLRAVRKKVGLVFQYPEHQLMEETVRKDIAFGPRNLGLPEDEIEDRVLVAARSIGLKSELLDKSPFELSGGEKRRVAIAGVLAMEPEVLVLDEPTAGLDPAGRDELLDLVRQLNDCGMTIVLVSHSMEDVARTARRIIVINDTKIAYDGTVAEVFSHVRELTDMGLSVPQVSLVIDRLRARGVDLPGDIYTVEQARDALLKLLGGKAI</sequence>
<dbReference type="InterPro" id="IPR005876">
    <property type="entry name" value="Co_trans_ATP-bd"/>
</dbReference>
<name>A0A9D1SZV8_9FIRM</name>
<evidence type="ECO:0000256" key="1">
    <source>
        <dbReference type="ARBA" id="ARBA00004202"/>
    </source>
</evidence>
<dbReference type="AlphaFoldDB" id="A0A9D1SZV8"/>
<comment type="function">
    <text evidence="8">Probably part of an ABC transporter complex. Responsible for energy coupling to the transport system.</text>
</comment>
<protein>
    <recommendedName>
        <fullName evidence="9">Energy-coupling factor transporter ATP-binding protein EcfA2</fullName>
        <ecNumber evidence="9">7.-.-.-</ecNumber>
    </recommendedName>
</protein>
<organism evidence="11 12">
    <name type="scientific">Candidatus Aphodoplasma excrementigallinarum</name>
    <dbReference type="NCBI Taxonomy" id="2840673"/>
    <lineage>
        <taxon>Bacteria</taxon>
        <taxon>Bacillati</taxon>
        <taxon>Bacillota</taxon>
        <taxon>Clostridia</taxon>
        <taxon>Eubacteriales</taxon>
        <taxon>Candidatus Aphodoplasma</taxon>
    </lineage>
</organism>
<dbReference type="PROSITE" id="PS50893">
    <property type="entry name" value="ABC_TRANSPORTER_2"/>
    <property type="match status" value="1"/>
</dbReference>
<dbReference type="Gene3D" id="3.40.50.300">
    <property type="entry name" value="P-loop containing nucleotide triphosphate hydrolases"/>
    <property type="match status" value="1"/>
</dbReference>
<dbReference type="SMART" id="SM00382">
    <property type="entry name" value="AAA"/>
    <property type="match status" value="1"/>
</dbReference>
<dbReference type="Proteomes" id="UP000886743">
    <property type="component" value="Unassembled WGS sequence"/>
</dbReference>
<evidence type="ECO:0000259" key="10">
    <source>
        <dbReference type="PROSITE" id="PS50893"/>
    </source>
</evidence>
<keyword evidence="6" id="KW-1278">Translocase</keyword>
<keyword evidence="2 9" id="KW-0813">Transport</keyword>
<accession>A0A9D1SZV8</accession>
<dbReference type="PANTHER" id="PTHR43553:SF27">
    <property type="entry name" value="ENERGY-COUPLING FACTOR TRANSPORTER ATP-BINDING PROTEIN ECFA2"/>
    <property type="match status" value="1"/>
</dbReference>
<dbReference type="FunFam" id="3.40.50.300:FF:000224">
    <property type="entry name" value="Energy-coupling factor transporter ATP-binding protein EcfA"/>
    <property type="match status" value="1"/>
</dbReference>